<dbReference type="OrthoDB" id="9808166at2"/>
<dbReference type="Pfam" id="PF00488">
    <property type="entry name" value="MutS_V"/>
    <property type="match status" value="1"/>
</dbReference>
<name>A0A0F6U0E7_CITAM</name>
<evidence type="ECO:0000313" key="5">
    <source>
        <dbReference type="EMBL" id="AKE62162.1"/>
    </source>
</evidence>
<dbReference type="PANTHER" id="PTHR11361:SF34">
    <property type="entry name" value="DNA MISMATCH REPAIR PROTEIN MSH1, MITOCHONDRIAL"/>
    <property type="match status" value="1"/>
</dbReference>
<dbReference type="InterPro" id="IPR000432">
    <property type="entry name" value="DNA_mismatch_repair_MutS_C"/>
</dbReference>
<evidence type="ECO:0000256" key="1">
    <source>
        <dbReference type="ARBA" id="ARBA00022741"/>
    </source>
</evidence>
<feature type="domain" description="DNA mismatch repair proteins mutS family" evidence="4">
    <location>
        <begin position="331"/>
        <end position="500"/>
    </location>
</feature>
<dbReference type="SUPFAM" id="SSF52540">
    <property type="entry name" value="P-loop containing nucleoside triphosphate hydrolases"/>
    <property type="match status" value="1"/>
</dbReference>
<proteinExistence type="predicted"/>
<keyword evidence="5" id="KW-0614">Plasmid</keyword>
<geneLocation type="plasmid" evidence="5">
    <name>unnamed</name>
</geneLocation>
<evidence type="ECO:0000256" key="3">
    <source>
        <dbReference type="ARBA" id="ARBA00023125"/>
    </source>
</evidence>
<dbReference type="GO" id="GO:0030983">
    <property type="term" value="F:mismatched DNA binding"/>
    <property type="evidence" value="ECO:0007669"/>
    <property type="project" value="InterPro"/>
</dbReference>
<dbReference type="Gene3D" id="3.40.50.300">
    <property type="entry name" value="P-loop containing nucleotide triphosphate hydrolases"/>
    <property type="match status" value="1"/>
</dbReference>
<dbReference type="GO" id="GO:0006298">
    <property type="term" value="P:mismatch repair"/>
    <property type="evidence" value="ECO:0007669"/>
    <property type="project" value="InterPro"/>
</dbReference>
<dbReference type="GO" id="GO:0005829">
    <property type="term" value="C:cytosol"/>
    <property type="evidence" value="ECO:0007669"/>
    <property type="project" value="TreeGrafter"/>
</dbReference>
<dbReference type="SMART" id="SM00534">
    <property type="entry name" value="MUTSac"/>
    <property type="match status" value="1"/>
</dbReference>
<dbReference type="RefSeq" id="WP_046499031.1">
    <property type="nucleotide sequence ID" value="NZ_CP011133.1"/>
</dbReference>
<dbReference type="PANTHER" id="PTHR11361">
    <property type="entry name" value="DNA MISMATCH REPAIR PROTEIN MUTS FAMILY MEMBER"/>
    <property type="match status" value="1"/>
</dbReference>
<keyword evidence="3" id="KW-0238">DNA-binding</keyword>
<dbReference type="HOGENOM" id="CLU_036487_0_0_6"/>
<evidence type="ECO:0000313" key="6">
    <source>
        <dbReference type="Proteomes" id="UP000034085"/>
    </source>
</evidence>
<organism evidence="5 6">
    <name type="scientific">Citrobacter amalonaticus Y19</name>
    <dbReference type="NCBI Taxonomy" id="1261127"/>
    <lineage>
        <taxon>Bacteria</taxon>
        <taxon>Pseudomonadati</taxon>
        <taxon>Pseudomonadota</taxon>
        <taxon>Gammaproteobacteria</taxon>
        <taxon>Enterobacterales</taxon>
        <taxon>Enterobacteriaceae</taxon>
        <taxon>Citrobacter</taxon>
    </lineage>
</organism>
<dbReference type="GO" id="GO:0140664">
    <property type="term" value="F:ATP-dependent DNA damage sensor activity"/>
    <property type="evidence" value="ECO:0007669"/>
    <property type="project" value="InterPro"/>
</dbReference>
<gene>
    <name evidence="5" type="ORF">F384_26745</name>
</gene>
<dbReference type="Proteomes" id="UP000034085">
    <property type="component" value="Plasmid"/>
</dbReference>
<dbReference type="EMBL" id="CP011133">
    <property type="protein sequence ID" value="AKE62162.1"/>
    <property type="molecule type" value="Genomic_DNA"/>
</dbReference>
<dbReference type="InterPro" id="IPR045076">
    <property type="entry name" value="MutS"/>
</dbReference>
<dbReference type="AlphaFoldDB" id="A0A0F6U0E7"/>
<accession>A0A0F6U0E7</accession>
<keyword evidence="2" id="KW-0067">ATP-binding</keyword>
<dbReference type="GO" id="GO:0005524">
    <property type="term" value="F:ATP binding"/>
    <property type="evidence" value="ECO:0007669"/>
    <property type="project" value="UniProtKB-KW"/>
</dbReference>
<sequence length="512" mass="59065">MNFISILFATLDENRKHKINTRQPECFVDLNLDKVVTAIVKGREEYDISPFFYTPLEYPDDIYYRQGVIQDVAKDDLYNALVEYSTTMQKIREIGSRKENRYYHYQQRRWELECVLLYCRAVTVLHERLETLSLTSCGMTNFRNYLSEYINSDGFTDLSTVAQTIRNQLEDIRYSLRIKGDTISVEHYADEINYSHEVLRVFSRFKQHDVQVDVDFRSHDGIMNNLEARILDCVAKLFPAVFAGLDAFIEAHSDYQEHTLKVFEREVQFYLASIHYIRQFQVAGLTFCIPEVNRERKDITVTSAFDLALADSLLNKQVPVICNDFYLHGRERILVISGPNQGGKTTFARMVGQLHYFALLGLYVPAQQATLYLVDNIFTHFEKNENIHNLRGKLYDDLVRIKTILDKSTARSLIIMNEIFTSTTSHDAIYLGTRVIEKVIALDAICICVTFIDELTALDTSVVSMMSTVEEDNEASRTYKVIRKPADGVAWSVTLVQKYGLTYEKIKAGLNG</sequence>
<dbReference type="InterPro" id="IPR027417">
    <property type="entry name" value="P-loop_NTPase"/>
</dbReference>
<dbReference type="KEGG" id="cama:F384_26745"/>
<evidence type="ECO:0000256" key="2">
    <source>
        <dbReference type="ARBA" id="ARBA00022840"/>
    </source>
</evidence>
<evidence type="ECO:0000259" key="4">
    <source>
        <dbReference type="SMART" id="SM00534"/>
    </source>
</evidence>
<reference evidence="5 6" key="1">
    <citation type="submission" date="2015-03" db="EMBL/GenBank/DDBJ databases">
        <title>Complete genome sequence of Citrobacter amalonaticus Y19.</title>
        <authorList>
            <person name="Park S."/>
        </authorList>
    </citation>
    <scope>NUCLEOTIDE SEQUENCE [LARGE SCALE GENOMIC DNA]</scope>
    <source>
        <strain evidence="5 6">Y19</strain>
        <plasmid evidence="6">Plasmid</plasmid>
    </source>
</reference>
<dbReference type="PATRIC" id="fig|1261127.3.peg.5546"/>
<protein>
    <submittedName>
        <fullName evidence="5">DNA mismatch repair protein MutS</fullName>
    </submittedName>
</protein>
<keyword evidence="1" id="KW-0547">Nucleotide-binding</keyword>